<reference evidence="3 4" key="1">
    <citation type="journal article" date="2021" name="Cell">
        <title>Tracing the genetic footprints of vertebrate landing in non-teleost ray-finned fishes.</title>
        <authorList>
            <person name="Bi X."/>
            <person name="Wang K."/>
            <person name="Yang L."/>
            <person name="Pan H."/>
            <person name="Jiang H."/>
            <person name="Wei Q."/>
            <person name="Fang M."/>
            <person name="Yu H."/>
            <person name="Zhu C."/>
            <person name="Cai Y."/>
            <person name="He Y."/>
            <person name="Gan X."/>
            <person name="Zeng H."/>
            <person name="Yu D."/>
            <person name="Zhu Y."/>
            <person name="Jiang H."/>
            <person name="Qiu Q."/>
            <person name="Yang H."/>
            <person name="Zhang Y.E."/>
            <person name="Wang W."/>
            <person name="Zhu M."/>
            <person name="He S."/>
            <person name="Zhang G."/>
        </authorList>
    </citation>
    <scope>NUCLEOTIDE SEQUENCE [LARGE SCALE GENOMIC DNA]</scope>
    <source>
        <strain evidence="3">Bchr_013</strain>
    </source>
</reference>
<dbReference type="Proteomes" id="UP000886611">
    <property type="component" value="Unassembled WGS sequence"/>
</dbReference>
<dbReference type="GO" id="GO:0003677">
    <property type="term" value="F:DNA binding"/>
    <property type="evidence" value="ECO:0007669"/>
    <property type="project" value="InterPro"/>
</dbReference>
<evidence type="ECO:0000313" key="3">
    <source>
        <dbReference type="EMBL" id="KAG2466554.1"/>
    </source>
</evidence>
<evidence type="ECO:0000313" key="4">
    <source>
        <dbReference type="Proteomes" id="UP000886611"/>
    </source>
</evidence>
<dbReference type="EMBL" id="JAATIS010001241">
    <property type="protein sequence ID" value="KAG2466554.1"/>
    <property type="molecule type" value="Genomic_DNA"/>
</dbReference>
<gene>
    <name evidence="3" type="primary">Parp8_0</name>
    <name evidence="3" type="ORF">GTO96_0020417</name>
</gene>
<proteinExistence type="predicted"/>
<organism evidence="3 4">
    <name type="scientific">Polypterus senegalus</name>
    <name type="common">Senegal bichir</name>
    <dbReference type="NCBI Taxonomy" id="55291"/>
    <lineage>
        <taxon>Eukaryota</taxon>
        <taxon>Metazoa</taxon>
        <taxon>Chordata</taxon>
        <taxon>Craniata</taxon>
        <taxon>Vertebrata</taxon>
        <taxon>Euteleostomi</taxon>
        <taxon>Actinopterygii</taxon>
        <taxon>Polypteriformes</taxon>
        <taxon>Polypteridae</taxon>
        <taxon>Polypterus</taxon>
    </lineage>
</organism>
<comment type="caution">
    <text evidence="3">The sequence shown here is derived from an EMBL/GenBank/DDBJ whole genome shotgun (WGS) entry which is preliminary data.</text>
</comment>
<dbReference type="InterPro" id="IPR009057">
    <property type="entry name" value="Homeodomain-like_sf"/>
</dbReference>
<accession>A0A8X7XFU9</accession>
<keyword evidence="4" id="KW-1185">Reference proteome</keyword>
<feature type="non-terminal residue" evidence="3">
    <location>
        <position position="308"/>
    </location>
</feature>
<sequence>MNAEDQNLGEPYECENAEQQEKFPAQQNPSSTQVEAILESENYSAFEIGDDAGGFTKNNTYVSNSENDDDVLVTRDPIPVIFHRITSEIRINSDATSCLSIKTKLQNDRTQDSRLNSAIEEDSEGDNDSEEFYYGGQVNYDGELHKHPQLEADLAAVRELYGSNAVSLSLLSEGALNSVRVCVLLHSLPYVTVIRAVEKGDKKTVDIAEQFGIPTSTLSTFLKEKEKILKLYSEKSCGHQKRMRECEYPVIEQYILKWFVQARDRNVPIDGKLLQALYVFQSSDEIEEIDERDASAHRRQAKLADFFL</sequence>
<evidence type="ECO:0000259" key="2">
    <source>
        <dbReference type="Pfam" id="PF04218"/>
    </source>
</evidence>
<feature type="domain" description="HTH psq-type" evidence="2">
    <location>
        <begin position="192"/>
        <end position="230"/>
    </location>
</feature>
<dbReference type="Gene3D" id="1.10.10.60">
    <property type="entry name" value="Homeodomain-like"/>
    <property type="match status" value="1"/>
</dbReference>
<dbReference type="SUPFAM" id="SSF46689">
    <property type="entry name" value="Homeodomain-like"/>
    <property type="match status" value="1"/>
</dbReference>
<feature type="region of interest" description="Disordered" evidence="1">
    <location>
        <begin position="1"/>
        <end position="32"/>
    </location>
</feature>
<dbReference type="InterPro" id="IPR007889">
    <property type="entry name" value="HTH_Psq"/>
</dbReference>
<dbReference type="Pfam" id="PF04218">
    <property type="entry name" value="CENP-B_N"/>
    <property type="match status" value="1"/>
</dbReference>
<protein>
    <submittedName>
        <fullName evidence="3">PARP8 polymerase</fullName>
    </submittedName>
</protein>
<dbReference type="AlphaFoldDB" id="A0A8X7XFU9"/>
<evidence type="ECO:0000256" key="1">
    <source>
        <dbReference type="SAM" id="MobiDB-lite"/>
    </source>
</evidence>
<name>A0A8X7XFU9_POLSE</name>
<feature type="non-terminal residue" evidence="3">
    <location>
        <position position="1"/>
    </location>
</feature>